<feature type="binding site" evidence="12">
    <location>
        <begin position="89"/>
        <end position="91"/>
    </location>
    <ligand>
        <name>substrate</name>
    </ligand>
</feature>
<evidence type="ECO:0000256" key="12">
    <source>
        <dbReference type="PIRSR" id="PIRSR001362-2"/>
    </source>
</evidence>
<dbReference type="EMBL" id="JACHHY010000007">
    <property type="protein sequence ID" value="MBB5018237.1"/>
    <property type="molecule type" value="Genomic_DNA"/>
</dbReference>
<feature type="binding site" evidence="12">
    <location>
        <position position="349"/>
    </location>
    <ligand>
        <name>substrate</name>
    </ligand>
</feature>
<keyword evidence="7 14" id="KW-0456">Lyase</keyword>
<evidence type="ECO:0000256" key="11">
    <source>
        <dbReference type="PIRSR" id="PIRSR001362-1"/>
    </source>
</evidence>
<dbReference type="InterPro" id="IPR015813">
    <property type="entry name" value="Pyrv/PenolPyrv_kinase-like_dom"/>
</dbReference>
<comment type="pathway">
    <text evidence="1">Carbohydrate metabolism; glyoxylate cycle; (S)-malate from isocitrate: step 1/2.</text>
</comment>
<comment type="similarity">
    <text evidence="2">Belongs to the isocitrate lyase/PEP mutase superfamily. Isocitrate lyase family.</text>
</comment>
<dbReference type="PANTHER" id="PTHR21631:SF3">
    <property type="entry name" value="BIFUNCTIONAL GLYOXYLATE CYCLE PROTEIN"/>
    <property type="match status" value="1"/>
</dbReference>
<dbReference type="Proteomes" id="UP000575898">
    <property type="component" value="Unassembled WGS sequence"/>
</dbReference>
<evidence type="ECO:0000256" key="7">
    <source>
        <dbReference type="ARBA" id="ARBA00023239"/>
    </source>
</evidence>
<dbReference type="GO" id="GO:0006099">
    <property type="term" value="P:tricarboxylic acid cycle"/>
    <property type="evidence" value="ECO:0007669"/>
    <property type="project" value="UniProtKB-UniRule"/>
</dbReference>
<dbReference type="NCBIfam" id="TIGR01346">
    <property type="entry name" value="isocit_lyase"/>
    <property type="match status" value="2"/>
</dbReference>
<dbReference type="InterPro" id="IPR018523">
    <property type="entry name" value="Isocitrate_lyase_ph_CS"/>
</dbReference>
<protein>
    <recommendedName>
        <fullName evidence="4 10">Isocitrate lyase</fullName>
        <ecNumber evidence="3 10">4.1.3.1</ecNumber>
    </recommendedName>
</protein>
<reference evidence="14 15" key="1">
    <citation type="submission" date="2020-08" db="EMBL/GenBank/DDBJ databases">
        <title>Genomic Encyclopedia of Type Strains, Phase IV (KMG-IV): sequencing the most valuable type-strain genomes for metagenomic binning, comparative biology and taxonomic classification.</title>
        <authorList>
            <person name="Goeker M."/>
        </authorList>
    </citation>
    <scope>NUCLEOTIDE SEQUENCE [LARGE SCALE GENOMIC DNA]</scope>
    <source>
        <strain evidence="14 15">DSM 27165</strain>
    </source>
</reference>
<evidence type="ECO:0000313" key="14">
    <source>
        <dbReference type="EMBL" id="MBB5018237.1"/>
    </source>
</evidence>
<keyword evidence="15" id="KW-1185">Reference proteome</keyword>
<evidence type="ECO:0000256" key="3">
    <source>
        <dbReference type="ARBA" id="ARBA00012909"/>
    </source>
</evidence>
<evidence type="ECO:0000256" key="8">
    <source>
        <dbReference type="ARBA" id="ARBA00023531"/>
    </source>
</evidence>
<dbReference type="InterPro" id="IPR039556">
    <property type="entry name" value="ICL/PEPM"/>
</dbReference>
<dbReference type="EC" id="4.1.3.1" evidence="3 10"/>
<keyword evidence="5" id="KW-0329">Glyoxylate bypass</keyword>
<comment type="catalytic activity">
    <reaction evidence="8">
        <text>D-threo-isocitrate = glyoxylate + succinate</text>
        <dbReference type="Rhea" id="RHEA:13245"/>
        <dbReference type="ChEBI" id="CHEBI:15562"/>
        <dbReference type="ChEBI" id="CHEBI:30031"/>
        <dbReference type="ChEBI" id="CHEBI:36655"/>
        <dbReference type="EC" id="4.1.3.1"/>
    </reaction>
</comment>
<evidence type="ECO:0000256" key="1">
    <source>
        <dbReference type="ARBA" id="ARBA00004793"/>
    </source>
</evidence>
<feature type="binding site" evidence="12">
    <location>
        <begin position="194"/>
        <end position="195"/>
    </location>
    <ligand>
        <name>substrate</name>
    </ligand>
</feature>
<dbReference type="Pfam" id="PF00463">
    <property type="entry name" value="ICL"/>
    <property type="match status" value="2"/>
</dbReference>
<evidence type="ECO:0000256" key="6">
    <source>
        <dbReference type="ARBA" id="ARBA00022532"/>
    </source>
</evidence>
<dbReference type="Gene3D" id="3.20.20.60">
    <property type="entry name" value="Phosphoenolpyruvate-binding domains"/>
    <property type="match status" value="1"/>
</dbReference>
<organism evidence="14 15">
    <name type="scientific">Chitinivorax tropicus</name>
    <dbReference type="NCBI Taxonomy" id="714531"/>
    <lineage>
        <taxon>Bacteria</taxon>
        <taxon>Pseudomonadati</taxon>
        <taxon>Pseudomonadota</taxon>
        <taxon>Betaproteobacteria</taxon>
        <taxon>Chitinivorax</taxon>
    </lineage>
</organism>
<evidence type="ECO:0000313" key="15">
    <source>
        <dbReference type="Proteomes" id="UP000575898"/>
    </source>
</evidence>
<dbReference type="InterPro" id="IPR040442">
    <property type="entry name" value="Pyrv_kinase-like_dom_sf"/>
</dbReference>
<keyword evidence="13" id="KW-0479">Metal-binding</keyword>
<keyword evidence="6" id="KW-0816">Tricarboxylic acid cycle</keyword>
<feature type="binding site" evidence="12">
    <location>
        <begin position="315"/>
        <end position="319"/>
    </location>
    <ligand>
        <name>substrate</name>
    </ligand>
</feature>
<evidence type="ECO:0000256" key="2">
    <source>
        <dbReference type="ARBA" id="ARBA00005704"/>
    </source>
</evidence>
<dbReference type="InterPro" id="IPR006254">
    <property type="entry name" value="Isocitrate_lyase"/>
</dbReference>
<sequence>MTTREARIAAIQKDWDTNERWAGIKRGYTAADVERLRGSVQVEYTLAKHGAAKLWERLHTQPYVNCLGALTGGQAMQQVKAGIQAIYLSGWQVAADNNSYLAMYPDQSLYPVNSVPAVVERINNAFTRADEIQHAKGVERGHQDFIDYFAPIVADAEAGFGGVLNAHELMKAMIRAGAAGVHFEDQLASVKKCGHMGGKVLVPTQEAVQKLIAARLAADVYGVPTLVIARTDAEAADLLTSDCDENDKPFLTGERTAEGFFKTRKGIDQAISRAIAYADYADLVWCETGTPDLEFAKKFAEAVHAKHPGKMLAYNCSPSFNWRKNLDDATIAKFQRELGAMGYKYQFITLAGIHSMWYNMYDLAQDYVARGMSAYVEKVQEPEFAARDRGYTFVSHQQEVGTGYFDDVTTVIQGGASSVTALTGSTEEEQFH</sequence>
<comment type="caution">
    <text evidence="14">The sequence shown here is derived from an EMBL/GenBank/DDBJ whole genome shotgun (WGS) entry which is preliminary data.</text>
</comment>
<dbReference type="PANTHER" id="PTHR21631">
    <property type="entry name" value="ISOCITRATE LYASE/MALATE SYNTHASE"/>
    <property type="match status" value="1"/>
</dbReference>
<dbReference type="GO" id="GO:0006097">
    <property type="term" value="P:glyoxylate cycle"/>
    <property type="evidence" value="ECO:0007669"/>
    <property type="project" value="UniProtKB-KW"/>
</dbReference>
<dbReference type="AlphaFoldDB" id="A0A840MMR1"/>
<evidence type="ECO:0000256" key="10">
    <source>
        <dbReference type="NCBIfam" id="TIGR01346"/>
    </source>
</evidence>
<proteinExistence type="inferred from homology"/>
<dbReference type="GO" id="GO:0004451">
    <property type="term" value="F:isocitrate lyase activity"/>
    <property type="evidence" value="ECO:0007669"/>
    <property type="project" value="UniProtKB-UniRule"/>
</dbReference>
<accession>A0A840MMR1</accession>
<dbReference type="SUPFAM" id="SSF51621">
    <property type="entry name" value="Phosphoenolpyruvate/pyruvate domain"/>
    <property type="match status" value="1"/>
</dbReference>
<evidence type="ECO:0000256" key="4">
    <source>
        <dbReference type="ARBA" id="ARBA00017446"/>
    </source>
</evidence>
<feature type="binding site" evidence="12">
    <location>
        <position position="230"/>
    </location>
    <ligand>
        <name>substrate</name>
    </ligand>
</feature>
<dbReference type="FunFam" id="3.20.20.60:FF:000005">
    <property type="entry name" value="Isocitrate lyase"/>
    <property type="match status" value="1"/>
</dbReference>
<feature type="binding site" evidence="13">
    <location>
        <position position="155"/>
    </location>
    <ligand>
        <name>Mg(2+)</name>
        <dbReference type="ChEBI" id="CHEBI:18420"/>
    </ligand>
</feature>
<gene>
    <name evidence="14" type="ORF">HNQ59_001522</name>
</gene>
<dbReference type="NCBIfam" id="NF011645">
    <property type="entry name" value="PRK15063.1"/>
    <property type="match status" value="1"/>
</dbReference>
<dbReference type="CDD" id="cd00377">
    <property type="entry name" value="ICL_PEPM"/>
    <property type="match status" value="1"/>
</dbReference>
<dbReference type="RefSeq" id="WP_184037171.1">
    <property type="nucleotide sequence ID" value="NZ_JACHHY010000007.1"/>
</dbReference>
<feature type="active site" description="Proton acceptor" evidence="11">
    <location>
        <position position="193"/>
    </location>
</feature>
<keyword evidence="13" id="KW-0460">Magnesium</keyword>
<dbReference type="PROSITE" id="PS00161">
    <property type="entry name" value="ISOCITRATE_LYASE"/>
    <property type="match status" value="1"/>
</dbReference>
<comment type="cofactor">
    <cofactor evidence="13">
        <name>Mg(2+)</name>
        <dbReference type="ChEBI" id="CHEBI:18420"/>
    </cofactor>
    <text evidence="13">Can also use Mn(2+) ion.</text>
</comment>
<name>A0A840MMR1_9PROT</name>
<evidence type="ECO:0000256" key="5">
    <source>
        <dbReference type="ARBA" id="ARBA00022435"/>
    </source>
</evidence>
<dbReference type="PIRSF" id="PIRSF001362">
    <property type="entry name" value="Isocit_lyase"/>
    <property type="match status" value="1"/>
</dbReference>
<evidence type="ECO:0000256" key="13">
    <source>
        <dbReference type="PIRSR" id="PIRSR001362-3"/>
    </source>
</evidence>
<comment type="function">
    <text evidence="9">Involved in the metabolic adaptation in response to environmental changes. Catalyzes the reversible formation of succinate and glyoxylate from isocitrate, a key step of the glyoxylate cycle, which operates as an anaplerotic route for replenishing the tricarboxylic acid cycle during growth on fatty acid substrates.</text>
</comment>
<evidence type="ECO:0000256" key="9">
    <source>
        <dbReference type="ARBA" id="ARBA00053855"/>
    </source>
</evidence>
<dbReference type="GO" id="GO:0046872">
    <property type="term" value="F:metal ion binding"/>
    <property type="evidence" value="ECO:0007669"/>
    <property type="project" value="UniProtKB-KW"/>
</dbReference>